<keyword evidence="4" id="KW-0460">Magnesium</keyword>
<keyword evidence="3 4" id="KW-0067">ATP-binding</keyword>
<keyword evidence="4" id="KW-0931">ER-Golgi transport</keyword>
<evidence type="ECO:0000256" key="4">
    <source>
        <dbReference type="RuleBase" id="RU367045"/>
    </source>
</evidence>
<dbReference type="AlphaFoldDB" id="A0A8T0KLJ8"/>
<dbReference type="GO" id="GO:0043001">
    <property type="term" value="P:Golgi to plasma membrane protein transport"/>
    <property type="evidence" value="ECO:0007669"/>
    <property type="project" value="TreeGrafter"/>
</dbReference>
<dbReference type="InterPro" id="IPR039812">
    <property type="entry name" value="Vesicle-fus_ATPase"/>
</dbReference>
<comment type="similarity">
    <text evidence="1 4">Belongs to the AAA ATPase family.</text>
</comment>
<keyword evidence="2 4" id="KW-0547">Nucleotide-binding</keyword>
<dbReference type="EMBL" id="JABFOF010000004">
    <property type="protein sequence ID" value="KAG2399253.1"/>
    <property type="molecule type" value="Genomic_DNA"/>
</dbReference>
<dbReference type="Gene3D" id="1.10.8.60">
    <property type="match status" value="1"/>
</dbReference>
<keyword evidence="4" id="KW-0479">Metal-binding</keyword>
<gene>
    <name evidence="5" type="ORF">HKW66_Vig0082650</name>
</gene>
<comment type="cofactor">
    <cofactor evidence="4">
        <name>Mg(2+)</name>
        <dbReference type="ChEBI" id="CHEBI:18420"/>
    </cofactor>
    <text evidence="4">Binds 1 Mg(2+) ion per subunit.</text>
</comment>
<dbReference type="EC" id="3.6.4.6" evidence="4"/>
<evidence type="ECO:0000256" key="1">
    <source>
        <dbReference type="ARBA" id="ARBA00006914"/>
    </source>
</evidence>
<comment type="function">
    <text evidence="4">Required for vesicle-mediated transport. Catalyzes the fusion of transport vesicles within the Golgi cisternae. Is also required for transport from the endoplasmic reticulum to the Golgi stack. Seems to function as a fusion protein required for the delivery of cargo proteins to all compartments of the Golgi stack independent of vesicle origin.</text>
</comment>
<reference evidence="5 6" key="1">
    <citation type="submission" date="2020-05" db="EMBL/GenBank/DDBJ databases">
        <title>Vigna angularis (adzuki bean) Var. LongXiaoDou No. 4 denovo assembly.</title>
        <authorList>
            <person name="Xiang H."/>
        </authorList>
    </citation>
    <scope>NUCLEOTIDE SEQUENCE [LARGE SCALE GENOMIC DNA]</scope>
    <source>
        <tissue evidence="5">Leaf</tissue>
    </source>
</reference>
<organism evidence="5 6">
    <name type="scientific">Phaseolus angularis</name>
    <name type="common">Azuki bean</name>
    <name type="synonym">Vigna angularis</name>
    <dbReference type="NCBI Taxonomy" id="3914"/>
    <lineage>
        <taxon>Eukaryota</taxon>
        <taxon>Viridiplantae</taxon>
        <taxon>Streptophyta</taxon>
        <taxon>Embryophyta</taxon>
        <taxon>Tracheophyta</taxon>
        <taxon>Spermatophyta</taxon>
        <taxon>Magnoliopsida</taxon>
        <taxon>eudicotyledons</taxon>
        <taxon>Gunneridae</taxon>
        <taxon>Pentapetalae</taxon>
        <taxon>rosids</taxon>
        <taxon>fabids</taxon>
        <taxon>Fabales</taxon>
        <taxon>Fabaceae</taxon>
        <taxon>Papilionoideae</taxon>
        <taxon>50 kb inversion clade</taxon>
        <taxon>NPAAA clade</taxon>
        <taxon>indigoferoid/millettioid clade</taxon>
        <taxon>Phaseoleae</taxon>
        <taxon>Vigna</taxon>
    </lineage>
</organism>
<evidence type="ECO:0000256" key="2">
    <source>
        <dbReference type="ARBA" id="ARBA00022741"/>
    </source>
</evidence>
<dbReference type="Proteomes" id="UP000743370">
    <property type="component" value="Unassembled WGS sequence"/>
</dbReference>
<dbReference type="GO" id="GO:0035494">
    <property type="term" value="P:SNARE complex disassembly"/>
    <property type="evidence" value="ECO:0007669"/>
    <property type="project" value="InterPro"/>
</dbReference>
<keyword evidence="4" id="KW-0378">Hydrolase</keyword>
<dbReference type="GO" id="GO:0046872">
    <property type="term" value="F:metal ion binding"/>
    <property type="evidence" value="ECO:0007669"/>
    <property type="project" value="UniProtKB-UniRule"/>
</dbReference>
<dbReference type="PANTHER" id="PTHR23078:SF3">
    <property type="entry name" value="VESICLE-FUSING ATPASE"/>
    <property type="match status" value="1"/>
</dbReference>
<name>A0A8T0KLJ8_PHAAN</name>
<dbReference type="GO" id="GO:0016887">
    <property type="term" value="F:ATP hydrolysis activity"/>
    <property type="evidence" value="ECO:0007669"/>
    <property type="project" value="InterPro"/>
</dbReference>
<sequence>MSWSRNCVEEITAVKPLCQCMARLSCSLASYLVVVPRDACLAKLLCRAPLQMQEVAVVNYRSFIAATNALIAMKSPPLTTISNLSSISLGWDKIRNCLGICFCFHDKESGLDLTILNLNLTACSPIISSILIPGRLELQVEISLPDENGRLQILQIHTNKMKENSFLDPDVNLRAWYVFFDA</sequence>
<keyword evidence="4" id="KW-0653">Protein transport</keyword>
<evidence type="ECO:0000256" key="3">
    <source>
        <dbReference type="ARBA" id="ARBA00022840"/>
    </source>
</evidence>
<dbReference type="GO" id="GO:0006891">
    <property type="term" value="P:intra-Golgi vesicle-mediated transport"/>
    <property type="evidence" value="ECO:0007669"/>
    <property type="project" value="TreeGrafter"/>
</dbReference>
<proteinExistence type="inferred from homology"/>
<dbReference type="GO" id="GO:0005524">
    <property type="term" value="F:ATP binding"/>
    <property type="evidence" value="ECO:0007669"/>
    <property type="project" value="UniProtKB-UniRule"/>
</dbReference>
<dbReference type="PANTHER" id="PTHR23078">
    <property type="entry name" value="VESICULAR-FUSION PROTEIN NSF"/>
    <property type="match status" value="1"/>
</dbReference>
<accession>A0A8T0KLJ8</accession>
<dbReference type="GO" id="GO:0005795">
    <property type="term" value="C:Golgi stack"/>
    <property type="evidence" value="ECO:0007669"/>
    <property type="project" value="TreeGrafter"/>
</dbReference>
<keyword evidence="4" id="KW-0963">Cytoplasm</keyword>
<comment type="subcellular location">
    <subcellularLocation>
        <location evidence="4">Cytoplasm</location>
    </subcellularLocation>
</comment>
<comment type="catalytic activity">
    <reaction evidence="4">
        <text>ATP + H2O = ADP + phosphate + H(+)</text>
        <dbReference type="Rhea" id="RHEA:13065"/>
        <dbReference type="ChEBI" id="CHEBI:15377"/>
        <dbReference type="ChEBI" id="CHEBI:15378"/>
        <dbReference type="ChEBI" id="CHEBI:30616"/>
        <dbReference type="ChEBI" id="CHEBI:43474"/>
        <dbReference type="ChEBI" id="CHEBI:456216"/>
        <dbReference type="EC" id="3.6.4.6"/>
    </reaction>
</comment>
<evidence type="ECO:0000313" key="5">
    <source>
        <dbReference type="EMBL" id="KAG2399253.1"/>
    </source>
</evidence>
<protein>
    <recommendedName>
        <fullName evidence="4">Vesicle-fusing ATPase</fullName>
        <ecNumber evidence="4">3.6.4.6</ecNumber>
    </recommendedName>
</protein>
<comment type="caution">
    <text evidence="5">The sequence shown here is derived from an EMBL/GenBank/DDBJ whole genome shotgun (WGS) entry which is preliminary data.</text>
</comment>
<evidence type="ECO:0000313" key="6">
    <source>
        <dbReference type="Proteomes" id="UP000743370"/>
    </source>
</evidence>
<keyword evidence="4" id="KW-0813">Transport</keyword>